<feature type="region of interest" description="Disordered" evidence="2">
    <location>
        <begin position="413"/>
        <end position="466"/>
    </location>
</feature>
<dbReference type="InterPro" id="IPR013491">
    <property type="entry name" value="Tape_meas_N"/>
</dbReference>
<evidence type="ECO:0000256" key="2">
    <source>
        <dbReference type="SAM" id="MobiDB-lite"/>
    </source>
</evidence>
<sequence length="831" mass="90050">MTDVASLAIKIESLQVQQADSRLKGLASSGGSAEKATSGLMGAFTKLIGPLTAAVSVMGTLNKLVDVQRQFDVLNAGLITATGSSENAAEAFDALREFAQQTPYDLNQAVEGFTKLVNLGLDPSERALKSYGNTASAMGKDLNQMIEAVADAATGEFERLKEFGIKAKQNGDQVSLTFRGVSTTIGNNAAEIEEYLTKLGENEFAGAMERRMDSLDGAIANLGDTWDQLFLTISQSGIGDVIEDAVRMATDALQELTDMIASGEMEALLNSQTVQWAEWGKDIDDTISIVTQFIKDNFGEWEDEGEGVVDFLIDAFKQLPSNLRAIVQILTVEFAAGMDRMVASVQFWKDATLAVFNDDTIAASYQRFQQRLEGIQNARMDSIDAALQERDAVVKASEDQIAEARRLREEYDKAQEAKNKANSGQDRLSRFRVGADRKSAASSGVDKAAETARKQREKEFQSLQESLRTEEEAIQASYAKRKLIIEQNTAEGSALRADLMKRLDAERTEQLSKLGEYGNSELESLRQSLLKQEDVIKESYARRIELIRANTAEGSAARAELEDKVALDRDKALADLEKQRQSERDSLYNSLLTEEEMLRQAYDRKKALILESESVTELERQDLLRRLKKQFDDETAQAEQARQQQLLQSGAAVFGGLADLAKTYAGEQSKTYKVLFAISKAFSITQAAMSIATGLAKAQELGWPANLAAMAQVAAAGASIISQIQGSNYSGAYDQGGQIPAGKVGIVGEYGPEIVKGPASVTGRVATARAMQEAGNGGGAQQAAPTNLRIINAFDTAVVGDYMGSDAGEEIIMNAVRRNQSTIRSMAAGGA</sequence>
<feature type="compositionally biased region" description="Basic and acidic residues" evidence="2">
    <location>
        <begin position="447"/>
        <end position="460"/>
    </location>
</feature>
<feature type="compositionally biased region" description="Basic and acidic residues" evidence="2">
    <location>
        <begin position="427"/>
        <end position="439"/>
    </location>
</feature>
<evidence type="ECO:0000259" key="3">
    <source>
        <dbReference type="Pfam" id="PF20155"/>
    </source>
</evidence>
<dbReference type="Pfam" id="PF20155">
    <property type="entry name" value="TMP_3"/>
    <property type="match status" value="1"/>
</dbReference>
<keyword evidence="1" id="KW-1245">Viral tail assembly</keyword>
<feature type="domain" description="Tape measure protein N-terminal" evidence="3">
    <location>
        <begin position="64"/>
        <end position="230"/>
    </location>
</feature>
<protein>
    <submittedName>
        <fullName evidence="4">Tail length tape-measure protein</fullName>
    </submittedName>
</protein>
<reference evidence="4 5" key="1">
    <citation type="submission" date="2016-05" db="EMBL/GenBank/DDBJ databases">
        <title>A Novel Xanthomonas Oryzae pv. Oryzae Phage Xoo-sp2 as Possible Biocontrol Agent in Plant.</title>
        <authorList>
            <person name="Dong Z."/>
            <person name="Liu J."/>
            <person name="Peng D."/>
        </authorList>
    </citation>
    <scope>NUCLEOTIDE SEQUENCE [LARGE SCALE GENOMIC DNA]</scope>
</reference>
<dbReference type="GO" id="GO:0098003">
    <property type="term" value="P:viral tail assembly"/>
    <property type="evidence" value="ECO:0007669"/>
    <property type="project" value="UniProtKB-KW"/>
</dbReference>
<dbReference type="Proteomes" id="UP000223047">
    <property type="component" value="Segment"/>
</dbReference>
<organism evidence="4 5">
    <name type="scientific">Xanthomonas phage Xoo-sp2</name>
    <dbReference type="NCBI Taxonomy" id="1852622"/>
    <lineage>
        <taxon>Viruses</taxon>
        <taxon>Duplodnaviria</taxon>
        <taxon>Heunggongvirae</taxon>
        <taxon>Uroviricota</taxon>
        <taxon>Caudoviricetes</taxon>
        <taxon>Mesyanzhinovviridae</taxon>
        <taxon>Bradleyvirinae</taxon>
        <taxon>Xooduovirus</taxon>
        <taxon>Xooduovirus Xoosp2</taxon>
    </lineage>
</organism>
<keyword evidence="1" id="KW-1188">Viral release from host cell</keyword>
<keyword evidence="5" id="KW-1185">Reference proteome</keyword>
<accession>A0A1X9IAI7</accession>
<evidence type="ECO:0000256" key="1">
    <source>
        <dbReference type="ARBA" id="ARBA00022465"/>
    </source>
</evidence>
<evidence type="ECO:0000313" key="5">
    <source>
        <dbReference type="Proteomes" id="UP000223047"/>
    </source>
</evidence>
<gene>
    <name evidence="4" type="ORF">Xoosp2_42</name>
</gene>
<dbReference type="EMBL" id="KX241618">
    <property type="protein sequence ID" value="ANT45264.1"/>
    <property type="molecule type" value="Genomic_DNA"/>
</dbReference>
<name>A0A1X9IAI7_9CAUD</name>
<evidence type="ECO:0000313" key="4">
    <source>
        <dbReference type="EMBL" id="ANT45264.1"/>
    </source>
</evidence>
<proteinExistence type="predicted"/>